<name>A0ABS5AEH8_9PSEU</name>
<evidence type="ECO:0000256" key="2">
    <source>
        <dbReference type="SAM" id="Phobius"/>
    </source>
</evidence>
<evidence type="ECO:0000256" key="1">
    <source>
        <dbReference type="SAM" id="MobiDB-lite"/>
    </source>
</evidence>
<keyword evidence="2" id="KW-0812">Transmembrane</keyword>
<dbReference type="SUPFAM" id="SSF49319">
    <property type="entry name" value="Actinoxanthin-like"/>
    <property type="match status" value="1"/>
</dbReference>
<feature type="region of interest" description="Disordered" evidence="1">
    <location>
        <begin position="91"/>
        <end position="118"/>
    </location>
</feature>
<feature type="compositionally biased region" description="Low complexity" evidence="1">
    <location>
        <begin position="98"/>
        <end position="110"/>
    </location>
</feature>
<dbReference type="EMBL" id="JAGIOO010000001">
    <property type="protein sequence ID" value="MBP2474995.1"/>
    <property type="molecule type" value="Genomic_DNA"/>
</dbReference>
<protein>
    <submittedName>
        <fullName evidence="3">Uncharacterized protein</fullName>
    </submittedName>
</protein>
<accession>A0ABS5AEH8</accession>
<keyword evidence="2" id="KW-1133">Transmembrane helix</keyword>
<dbReference type="InterPro" id="IPR027273">
    <property type="entry name" value="Neocarzinostatin-like"/>
</dbReference>
<reference evidence="3 4" key="1">
    <citation type="submission" date="2021-03" db="EMBL/GenBank/DDBJ databases">
        <title>Sequencing the genomes of 1000 actinobacteria strains.</title>
        <authorList>
            <person name="Klenk H.-P."/>
        </authorList>
    </citation>
    <scope>NUCLEOTIDE SEQUENCE [LARGE SCALE GENOMIC DNA]</scope>
    <source>
        <strain evidence="3 4">DSM 44580</strain>
    </source>
</reference>
<evidence type="ECO:0000313" key="3">
    <source>
        <dbReference type="EMBL" id="MBP2474995.1"/>
    </source>
</evidence>
<evidence type="ECO:0000313" key="4">
    <source>
        <dbReference type="Proteomes" id="UP001519363"/>
    </source>
</evidence>
<comment type="caution">
    <text evidence="3">The sequence shown here is derived from an EMBL/GenBank/DDBJ whole genome shotgun (WGS) entry which is preliminary data.</text>
</comment>
<feature type="transmembrane region" description="Helical" evidence="2">
    <location>
        <begin position="197"/>
        <end position="218"/>
    </location>
</feature>
<dbReference type="Proteomes" id="UP001519363">
    <property type="component" value="Unassembled WGS sequence"/>
</dbReference>
<organism evidence="3 4">
    <name type="scientific">Crossiella equi</name>
    <dbReference type="NCBI Taxonomy" id="130796"/>
    <lineage>
        <taxon>Bacteria</taxon>
        <taxon>Bacillati</taxon>
        <taxon>Actinomycetota</taxon>
        <taxon>Actinomycetes</taxon>
        <taxon>Pseudonocardiales</taxon>
        <taxon>Pseudonocardiaceae</taxon>
        <taxon>Crossiella</taxon>
    </lineage>
</organism>
<sequence>MTQQTTPTVPSGYVPPPAVTVSRVPEAGRVSTGPEGTTVTGDYGQTLTVSKTSGLAEEGAPVTVTGKGYRVDKGIYVAFCVDNGPGKAPGPCGGGADMSGASGSSKWISSNPPPYGKDLAKPFGENGTFSAELKISPVLSTDPKIDCRDAGVKCALVTRADHTRTADRTQDVLVPVKFGPEASTAAQPVPVPAQTSYALPIGIGVAVLAVVLLTVFLVRRNRSAS</sequence>
<keyword evidence="2" id="KW-0472">Membrane</keyword>
<gene>
    <name evidence="3" type="ORF">JOF53_003867</name>
</gene>
<dbReference type="Gene3D" id="2.60.40.230">
    <property type="entry name" value="Neocarzinostatin-like"/>
    <property type="match status" value="1"/>
</dbReference>
<keyword evidence="4" id="KW-1185">Reference proteome</keyword>
<dbReference type="RefSeq" id="WP_086783271.1">
    <property type="nucleotide sequence ID" value="NZ_JAGIOO010000001.1"/>
</dbReference>
<proteinExistence type="predicted"/>